<dbReference type="PANTHER" id="PTHR33885:SF3">
    <property type="entry name" value="PHAGE SHOCK PROTEIN C"/>
    <property type="match status" value="1"/>
</dbReference>
<dbReference type="NCBIfam" id="TIGR02978">
    <property type="entry name" value="phageshock_pspC"/>
    <property type="match status" value="1"/>
</dbReference>
<dbReference type="STRING" id="1328313.DS2_01688"/>
<protein>
    <submittedName>
        <fullName evidence="8">Transcriptional activator of the psp operon with PspB, phage shock protein</fullName>
    </submittedName>
</protein>
<dbReference type="InterPro" id="IPR007168">
    <property type="entry name" value="Phageshock_PspC_N"/>
</dbReference>
<dbReference type="eggNOG" id="COG1983">
    <property type="taxonomic scope" value="Bacteria"/>
</dbReference>
<evidence type="ECO:0000256" key="5">
    <source>
        <dbReference type="ARBA" id="ARBA00023136"/>
    </source>
</evidence>
<evidence type="ECO:0000259" key="7">
    <source>
        <dbReference type="Pfam" id="PF04024"/>
    </source>
</evidence>
<dbReference type="RefSeq" id="WP_035012895.1">
    <property type="nucleotide sequence ID" value="NZ_ARZY01000002.1"/>
</dbReference>
<gene>
    <name evidence="8" type="ORF">DS2_01688</name>
</gene>
<proteinExistence type="predicted"/>
<evidence type="ECO:0000313" key="8">
    <source>
        <dbReference type="EMBL" id="EWH11857.1"/>
    </source>
</evidence>
<dbReference type="PANTHER" id="PTHR33885">
    <property type="entry name" value="PHAGE SHOCK PROTEIN C"/>
    <property type="match status" value="1"/>
</dbReference>
<dbReference type="InterPro" id="IPR052027">
    <property type="entry name" value="PspC"/>
</dbReference>
<sequence>MTATNKKLTRDVHNGRIAGVCAGIANYFSLETWVVRLVTVGALIFSFSFILFVYIAAWLILERNDKVKPARVYETNTRDNYHFDIKQNVWQAGSPPKVVLSDLAEVFERLELRVRNLEVYATSERYRVEKEINKL</sequence>
<evidence type="ECO:0000313" key="9">
    <source>
        <dbReference type="Proteomes" id="UP000019276"/>
    </source>
</evidence>
<keyword evidence="9" id="KW-1185">Reference proteome</keyword>
<dbReference type="OrthoDB" id="7359894at2"/>
<feature type="domain" description="Phage shock protein PspC N-terminal" evidence="7">
    <location>
        <begin position="6"/>
        <end position="62"/>
    </location>
</feature>
<dbReference type="GO" id="GO:0005886">
    <property type="term" value="C:plasma membrane"/>
    <property type="evidence" value="ECO:0007669"/>
    <property type="project" value="UniProtKB-SubCell"/>
</dbReference>
<organism evidence="8 9">
    <name type="scientific">Catenovulum agarivorans DS-2</name>
    <dbReference type="NCBI Taxonomy" id="1328313"/>
    <lineage>
        <taxon>Bacteria</taxon>
        <taxon>Pseudomonadati</taxon>
        <taxon>Pseudomonadota</taxon>
        <taxon>Gammaproteobacteria</taxon>
        <taxon>Alteromonadales</taxon>
        <taxon>Alteromonadaceae</taxon>
        <taxon>Catenovulum</taxon>
    </lineage>
</organism>
<feature type="transmembrane region" description="Helical" evidence="6">
    <location>
        <begin position="37"/>
        <end position="61"/>
    </location>
</feature>
<evidence type="ECO:0000256" key="4">
    <source>
        <dbReference type="ARBA" id="ARBA00022989"/>
    </source>
</evidence>
<evidence type="ECO:0000256" key="3">
    <source>
        <dbReference type="ARBA" id="ARBA00022692"/>
    </source>
</evidence>
<dbReference type="Pfam" id="PF04024">
    <property type="entry name" value="PspC"/>
    <property type="match status" value="1"/>
</dbReference>
<dbReference type="EMBL" id="ARZY01000002">
    <property type="protein sequence ID" value="EWH11857.1"/>
    <property type="molecule type" value="Genomic_DNA"/>
</dbReference>
<dbReference type="AlphaFoldDB" id="W7QS63"/>
<reference evidence="8 9" key="1">
    <citation type="journal article" date="2014" name="Genome Announc.">
        <title>Draft Genome Sequence of the Agar-Degrading Bacterium Catenovulum sp. Strain DS-2, Isolated from Intestines of Haliotis diversicolor.</title>
        <authorList>
            <person name="Shan D."/>
            <person name="Li X."/>
            <person name="Gu Z."/>
            <person name="Wei G."/>
            <person name="Gao Z."/>
            <person name="Shao Z."/>
        </authorList>
    </citation>
    <scope>NUCLEOTIDE SEQUENCE [LARGE SCALE GENOMIC DNA]</scope>
    <source>
        <strain evidence="8 9">DS-2</strain>
    </source>
</reference>
<comment type="caution">
    <text evidence="8">The sequence shown here is derived from an EMBL/GenBank/DDBJ whole genome shotgun (WGS) entry which is preliminary data.</text>
</comment>
<evidence type="ECO:0000256" key="6">
    <source>
        <dbReference type="SAM" id="Phobius"/>
    </source>
</evidence>
<keyword evidence="2" id="KW-1003">Cell membrane</keyword>
<dbReference type="Proteomes" id="UP000019276">
    <property type="component" value="Unassembled WGS sequence"/>
</dbReference>
<comment type="subcellular location">
    <subcellularLocation>
        <location evidence="1">Cell membrane</location>
        <topology evidence="1">Single-pass membrane protein</topology>
    </subcellularLocation>
</comment>
<keyword evidence="5 6" id="KW-0472">Membrane</keyword>
<accession>W7QS63</accession>
<keyword evidence="4 6" id="KW-1133">Transmembrane helix</keyword>
<evidence type="ECO:0000256" key="1">
    <source>
        <dbReference type="ARBA" id="ARBA00004162"/>
    </source>
</evidence>
<name>W7QS63_9ALTE</name>
<keyword evidence="3 6" id="KW-0812">Transmembrane</keyword>
<evidence type="ECO:0000256" key="2">
    <source>
        <dbReference type="ARBA" id="ARBA00022475"/>
    </source>
</evidence>
<dbReference type="InterPro" id="IPR014320">
    <property type="entry name" value="Phageshock_PspC"/>
</dbReference>